<gene>
    <name evidence="3" type="ORF">JK358_10440</name>
</gene>
<feature type="chain" id="PRO_5047092995" evidence="2">
    <location>
        <begin position="41"/>
        <end position="201"/>
    </location>
</feature>
<reference evidence="3 4" key="1">
    <citation type="submission" date="2021-01" db="EMBL/GenBank/DDBJ databases">
        <title>WGS of actinomycetes isolated from Thailand.</title>
        <authorList>
            <person name="Thawai C."/>
        </authorList>
    </citation>
    <scope>NUCLEOTIDE SEQUENCE [LARGE SCALE GENOMIC DNA]</scope>
    <source>
        <strain evidence="3 4">LPG 2</strain>
    </source>
</reference>
<keyword evidence="4" id="KW-1185">Reference proteome</keyword>
<protein>
    <submittedName>
        <fullName evidence="3">Uncharacterized protein</fullName>
    </submittedName>
</protein>
<feature type="signal peptide" evidence="2">
    <location>
        <begin position="1"/>
        <end position="40"/>
    </location>
</feature>
<keyword evidence="2" id="KW-0732">Signal</keyword>
<evidence type="ECO:0000313" key="3">
    <source>
        <dbReference type="EMBL" id="MBL1074812.1"/>
    </source>
</evidence>
<keyword evidence="1" id="KW-0812">Transmembrane</keyword>
<keyword evidence="1" id="KW-0472">Membrane</keyword>
<evidence type="ECO:0000256" key="2">
    <source>
        <dbReference type="SAM" id="SignalP"/>
    </source>
</evidence>
<dbReference type="Proteomes" id="UP000602198">
    <property type="component" value="Unassembled WGS sequence"/>
</dbReference>
<comment type="caution">
    <text evidence="3">The sequence shown here is derived from an EMBL/GenBank/DDBJ whole genome shotgun (WGS) entry which is preliminary data.</text>
</comment>
<proteinExistence type="predicted"/>
<sequence length="201" mass="19732">MGAHRPTAGIRPRRHRVIAFAASGALPLSLLLFSAAPAQAEESPSLDSSIVNTQTLMETPDTVIRVGTVQVARPDWLSAEQARQVNDATAGAETSLTQALQSSGLDSARSGQIARTVLGNAAIGAVVGSVAASPVASVGAVIGVVSGVIAGLPFAPIGLVIVPAIGAALGYAMVAAPFAALGAAVGAAAGAFEGYLAPTTG</sequence>
<name>A0ABS1M2C8_9NOCA</name>
<dbReference type="RefSeq" id="WP_201946060.1">
    <property type="nucleotide sequence ID" value="NZ_JAERRJ010000003.1"/>
</dbReference>
<evidence type="ECO:0000313" key="4">
    <source>
        <dbReference type="Proteomes" id="UP000602198"/>
    </source>
</evidence>
<evidence type="ECO:0000256" key="1">
    <source>
        <dbReference type="SAM" id="Phobius"/>
    </source>
</evidence>
<feature type="transmembrane region" description="Helical" evidence="1">
    <location>
        <begin position="169"/>
        <end position="192"/>
    </location>
</feature>
<organism evidence="3 4">
    <name type="scientific">Nocardia acididurans</name>
    <dbReference type="NCBI Taxonomy" id="2802282"/>
    <lineage>
        <taxon>Bacteria</taxon>
        <taxon>Bacillati</taxon>
        <taxon>Actinomycetota</taxon>
        <taxon>Actinomycetes</taxon>
        <taxon>Mycobacteriales</taxon>
        <taxon>Nocardiaceae</taxon>
        <taxon>Nocardia</taxon>
    </lineage>
</organism>
<keyword evidence="1" id="KW-1133">Transmembrane helix</keyword>
<dbReference type="EMBL" id="JAERRJ010000003">
    <property type="protein sequence ID" value="MBL1074812.1"/>
    <property type="molecule type" value="Genomic_DNA"/>
</dbReference>
<accession>A0ABS1M2C8</accession>
<feature type="transmembrane region" description="Helical" evidence="1">
    <location>
        <begin position="138"/>
        <end position="162"/>
    </location>
</feature>